<dbReference type="InterPro" id="IPR019278">
    <property type="entry name" value="DICT_dom"/>
</dbReference>
<evidence type="ECO:0000259" key="1">
    <source>
        <dbReference type="Pfam" id="PF10069"/>
    </source>
</evidence>
<dbReference type="RefSeq" id="WP_087713779.1">
    <property type="nucleotide sequence ID" value="NZ_MWPH01000001.1"/>
</dbReference>
<keyword evidence="2" id="KW-0808">Transferase</keyword>
<dbReference type="GO" id="GO:0016301">
    <property type="term" value="F:kinase activity"/>
    <property type="evidence" value="ECO:0007669"/>
    <property type="project" value="UniProtKB-KW"/>
</dbReference>
<comment type="caution">
    <text evidence="2">The sequence shown here is derived from an EMBL/GenBank/DDBJ whole genome shotgun (WGS) entry which is preliminary data.</text>
</comment>
<proteinExistence type="predicted"/>
<name>A0A202EBA8_9EURY</name>
<keyword evidence="3" id="KW-1185">Reference proteome</keyword>
<dbReference type="AlphaFoldDB" id="A0A202EBA8"/>
<reference evidence="2 3" key="1">
    <citation type="submission" date="2017-02" db="EMBL/GenBank/DDBJ databases">
        <title>Natronthermophilus aegyptiacus gen. nov.,sp. nov., an aerobic, extremely halophilic alkalithermophilic archaeon isolated from the athalassohaline Wadi An Natrun, Egypt.</title>
        <authorList>
            <person name="Zhao B."/>
        </authorList>
    </citation>
    <scope>NUCLEOTIDE SEQUENCE [LARGE SCALE GENOMIC DNA]</scope>
    <source>
        <strain evidence="2 3">CGMCC 1.3597</strain>
    </source>
</reference>
<dbReference type="OrthoDB" id="302327at2157"/>
<accession>A0A202EBA8</accession>
<feature type="domain" description="DICT" evidence="1">
    <location>
        <begin position="136"/>
        <end position="233"/>
    </location>
</feature>
<dbReference type="Pfam" id="PF10069">
    <property type="entry name" value="DICT"/>
    <property type="match status" value="1"/>
</dbReference>
<dbReference type="EMBL" id="MWPH01000001">
    <property type="protein sequence ID" value="OVE85525.1"/>
    <property type="molecule type" value="Genomic_DNA"/>
</dbReference>
<dbReference type="Proteomes" id="UP000196084">
    <property type="component" value="Unassembled WGS sequence"/>
</dbReference>
<gene>
    <name evidence="2" type="ORF">B2G88_01490</name>
</gene>
<evidence type="ECO:0000313" key="2">
    <source>
        <dbReference type="EMBL" id="OVE85525.1"/>
    </source>
</evidence>
<protein>
    <submittedName>
        <fullName evidence="2">Histidine kinase</fullName>
    </submittedName>
</protein>
<evidence type="ECO:0000313" key="3">
    <source>
        <dbReference type="Proteomes" id="UP000196084"/>
    </source>
</evidence>
<keyword evidence="2" id="KW-0418">Kinase</keyword>
<sequence length="277" mass="30215">MSLRTFLDSAGTPNHAIAVLGDDAEDPLGELLETSFTDSEIDVQLEAGQRETGSVEIDDTVVAVEGESPIATDDPLAVLLEDGTPVASSPLSELYETVLAINSDLFITGARGLGEIELPDLLTTLTDTRLRLRGYPLSHKEKLLLILLSRYIEQTAWEADSGTIRSSFQHLERLEDELGTRRVYERLADTGVDVHLYGMAEDEVTPAAALDATVHTGSSAEYRDGWFVVHRPPDPTASDATPAALVCLEVEPRIWDSFWTFDPETVVAVDNYIASTL</sequence>
<organism evidence="2 3">
    <name type="scientific">Natronolimnobius baerhuensis</name>
    <dbReference type="NCBI Taxonomy" id="253108"/>
    <lineage>
        <taxon>Archaea</taxon>
        <taxon>Methanobacteriati</taxon>
        <taxon>Methanobacteriota</taxon>
        <taxon>Stenosarchaea group</taxon>
        <taxon>Halobacteria</taxon>
        <taxon>Halobacteriales</taxon>
        <taxon>Natrialbaceae</taxon>
        <taxon>Natronolimnobius</taxon>
    </lineage>
</organism>